<organism evidence="2 3">
    <name type="scientific">Mogibacterium timidum</name>
    <dbReference type="NCBI Taxonomy" id="35519"/>
    <lineage>
        <taxon>Bacteria</taxon>
        <taxon>Bacillati</taxon>
        <taxon>Bacillota</taxon>
        <taxon>Clostridia</taxon>
        <taxon>Peptostreptococcales</taxon>
        <taxon>Anaerovoracaceae</taxon>
        <taxon>Mogibacterium</taxon>
    </lineage>
</organism>
<name>A0A7Y9B0V6_9FIRM</name>
<accession>A0A7Y9B0V6</accession>
<feature type="transmembrane region" description="Helical" evidence="1">
    <location>
        <begin position="83"/>
        <end position="110"/>
    </location>
</feature>
<protein>
    <recommendedName>
        <fullName evidence="4">DUF4064 domain-containing protein</fullName>
    </recommendedName>
</protein>
<feature type="transmembrane region" description="Helical" evidence="1">
    <location>
        <begin position="52"/>
        <end position="74"/>
    </location>
</feature>
<reference evidence="2 3" key="1">
    <citation type="submission" date="2020-06" db="EMBL/GenBank/DDBJ databases">
        <title>Mogibacterium timidum strain W9173 genomic sequence.</title>
        <authorList>
            <person name="Wade W.G."/>
            <person name="Johnston C.D."/>
            <person name="Chen T."/>
            <person name="Dewhirst F.E."/>
        </authorList>
    </citation>
    <scope>NUCLEOTIDE SEQUENCE [LARGE SCALE GENOMIC DNA]</scope>
    <source>
        <strain evidence="2 3">W9173</strain>
    </source>
</reference>
<dbReference type="EMBL" id="JABXYR010000001">
    <property type="protein sequence ID" value="NWO23287.1"/>
    <property type="molecule type" value="Genomic_DNA"/>
</dbReference>
<evidence type="ECO:0000313" key="2">
    <source>
        <dbReference type="EMBL" id="NWO23287.1"/>
    </source>
</evidence>
<sequence>MTEQSIAKKGILLDTILIIATIIAFAVIRITNRTLVTGSYSGNYMAAYNTQRFTFIALIVVSIAVMIGAIILLIKSSKKSTGFVLLIISAIVTLVLAFFGLVLGIITWILCGVSISQLRKLQGESEFESSVESNLDFGAVADLKKAAAAKTAETAETAEASAATESTATANAETVVDVDYEVKTEAPDASVQNETPGTEA</sequence>
<keyword evidence="1" id="KW-0472">Membrane</keyword>
<proteinExistence type="predicted"/>
<dbReference type="Proteomes" id="UP000526307">
    <property type="component" value="Unassembled WGS sequence"/>
</dbReference>
<evidence type="ECO:0000313" key="3">
    <source>
        <dbReference type="Proteomes" id="UP000526307"/>
    </source>
</evidence>
<dbReference type="RefSeq" id="WP_178978432.1">
    <property type="nucleotide sequence ID" value="NZ_CAUTAN010000002.1"/>
</dbReference>
<evidence type="ECO:0000256" key="1">
    <source>
        <dbReference type="SAM" id="Phobius"/>
    </source>
</evidence>
<feature type="transmembrane region" description="Helical" evidence="1">
    <location>
        <begin position="12"/>
        <end position="32"/>
    </location>
</feature>
<keyword evidence="1" id="KW-1133">Transmembrane helix</keyword>
<evidence type="ECO:0008006" key="4">
    <source>
        <dbReference type="Google" id="ProtNLM"/>
    </source>
</evidence>
<keyword evidence="3" id="KW-1185">Reference proteome</keyword>
<gene>
    <name evidence="2" type="ORF">HW270_04225</name>
</gene>
<dbReference type="AlphaFoldDB" id="A0A7Y9B0V6"/>
<comment type="caution">
    <text evidence="2">The sequence shown here is derived from an EMBL/GenBank/DDBJ whole genome shotgun (WGS) entry which is preliminary data.</text>
</comment>
<keyword evidence="1" id="KW-0812">Transmembrane</keyword>